<organism evidence="3 4">
    <name type="scientific">Glarea lozoyensis (strain ATCC 20868 / MF5171)</name>
    <dbReference type="NCBI Taxonomy" id="1116229"/>
    <lineage>
        <taxon>Eukaryota</taxon>
        <taxon>Fungi</taxon>
        <taxon>Dikarya</taxon>
        <taxon>Ascomycota</taxon>
        <taxon>Pezizomycotina</taxon>
        <taxon>Leotiomycetes</taxon>
        <taxon>Helotiales</taxon>
        <taxon>Helotiaceae</taxon>
        <taxon>Glarea</taxon>
    </lineage>
</organism>
<proteinExistence type="predicted"/>
<keyword evidence="4" id="KW-1185">Reference proteome</keyword>
<reference evidence="3 4" key="1">
    <citation type="journal article" date="2013" name="BMC Genomics">
        <title>Genomics-driven discovery of the pneumocandin biosynthetic gene cluster in the fungus Glarea lozoyensis.</title>
        <authorList>
            <person name="Chen L."/>
            <person name="Yue Q."/>
            <person name="Zhang X."/>
            <person name="Xiang M."/>
            <person name="Wang C."/>
            <person name="Li S."/>
            <person name="Che Y."/>
            <person name="Ortiz-Lopez F.J."/>
            <person name="Bills G.F."/>
            <person name="Liu X."/>
            <person name="An Z."/>
        </authorList>
    </citation>
    <scope>NUCLEOTIDE SEQUENCE [LARGE SCALE GENOMIC DNA]</scope>
    <source>
        <strain evidence="4">ATCC 20868 / MF5171</strain>
    </source>
</reference>
<dbReference type="HOGENOM" id="CLU_2558472_0_0_1"/>
<dbReference type="EMBL" id="KE145362">
    <property type="protein sequence ID" value="EPE31338.1"/>
    <property type="molecule type" value="Genomic_DNA"/>
</dbReference>
<name>S3DYC6_GLAL2</name>
<feature type="region of interest" description="Disordered" evidence="1">
    <location>
        <begin position="32"/>
        <end position="82"/>
    </location>
</feature>
<dbReference type="RefSeq" id="XP_008081613.1">
    <property type="nucleotide sequence ID" value="XM_008083422.1"/>
</dbReference>
<dbReference type="Proteomes" id="UP000016922">
    <property type="component" value="Unassembled WGS sequence"/>
</dbReference>
<evidence type="ECO:0000313" key="4">
    <source>
        <dbReference type="Proteomes" id="UP000016922"/>
    </source>
</evidence>
<feature type="compositionally biased region" description="Basic and acidic residues" evidence="1">
    <location>
        <begin position="70"/>
        <end position="82"/>
    </location>
</feature>
<dbReference type="KEGG" id="glz:GLAREA_12641"/>
<feature type="chain" id="PRO_5004508790" description="Secreted protein" evidence="2">
    <location>
        <begin position="25"/>
        <end position="82"/>
    </location>
</feature>
<evidence type="ECO:0000313" key="3">
    <source>
        <dbReference type="EMBL" id="EPE31338.1"/>
    </source>
</evidence>
<protein>
    <recommendedName>
        <fullName evidence="5">Secreted protein</fullName>
    </recommendedName>
</protein>
<keyword evidence="2" id="KW-0732">Signal</keyword>
<gene>
    <name evidence="3" type="ORF">GLAREA_12641</name>
</gene>
<accession>S3DYC6</accession>
<dbReference type="GeneID" id="19471681"/>
<feature type="signal peptide" evidence="2">
    <location>
        <begin position="1"/>
        <end position="24"/>
    </location>
</feature>
<evidence type="ECO:0000256" key="2">
    <source>
        <dbReference type="SAM" id="SignalP"/>
    </source>
</evidence>
<evidence type="ECO:0000256" key="1">
    <source>
        <dbReference type="SAM" id="MobiDB-lite"/>
    </source>
</evidence>
<dbReference type="AlphaFoldDB" id="S3DYC6"/>
<sequence>MLPFGAALWVAAAVVGALRAGGFAFVQEGLMGSDGGVCSAPPPVQDQLPENKMQGGGWGRSGNDSTQQAEEYRRDSADGEGH</sequence>
<evidence type="ECO:0008006" key="5">
    <source>
        <dbReference type="Google" id="ProtNLM"/>
    </source>
</evidence>